<organism evidence="2 3">
    <name type="scientific">Pleomorphomonas diazotrophica</name>
    <dbReference type="NCBI Taxonomy" id="1166257"/>
    <lineage>
        <taxon>Bacteria</taxon>
        <taxon>Pseudomonadati</taxon>
        <taxon>Pseudomonadota</taxon>
        <taxon>Alphaproteobacteria</taxon>
        <taxon>Hyphomicrobiales</taxon>
        <taxon>Pleomorphomonadaceae</taxon>
        <taxon>Pleomorphomonas</taxon>
    </lineage>
</organism>
<evidence type="ECO:0000313" key="2">
    <source>
        <dbReference type="EMBL" id="PKR89784.1"/>
    </source>
</evidence>
<name>A0A1I4UW19_9HYPH</name>
<dbReference type="Proteomes" id="UP000233491">
    <property type="component" value="Unassembled WGS sequence"/>
</dbReference>
<dbReference type="EMBL" id="PJNW01000004">
    <property type="protein sequence ID" value="PKR89784.1"/>
    <property type="molecule type" value="Genomic_DNA"/>
</dbReference>
<protein>
    <submittedName>
        <fullName evidence="2">Uncharacterized protein</fullName>
    </submittedName>
</protein>
<keyword evidence="3" id="KW-1185">Reference proteome</keyword>
<dbReference type="AlphaFoldDB" id="A0A1I4UW19"/>
<accession>A0A1I4UW19</accession>
<reference evidence="2 3" key="1">
    <citation type="submission" date="2017-12" db="EMBL/GenBank/DDBJ databases">
        <title>Anaerobic carbon monoxide metabolism by Pleomorphomonas carboxyditropha sp. nov., a new mesophilic hydrogenogenic carboxidotroph.</title>
        <authorList>
            <person name="Esquivel-Elizondo S."/>
            <person name="Krajmalnik-Brown R."/>
        </authorList>
    </citation>
    <scope>NUCLEOTIDE SEQUENCE [LARGE SCALE GENOMIC DNA]</scope>
    <source>
        <strain evidence="2 3">R5-392</strain>
    </source>
</reference>
<gene>
    <name evidence="2" type="ORF">CXZ10_07750</name>
</gene>
<dbReference type="RefSeq" id="WP_101288585.1">
    <property type="nucleotide sequence ID" value="NZ_FOUQ01000009.1"/>
</dbReference>
<dbReference type="OrthoDB" id="8369756at2"/>
<sequence>MAQVQVRDFALWIKHIHGDEVLAAKLDRLRPDEVVRLKVDGRVGAWRKMSAYKSSGRPTPGLSPLGEMRAYWKELFRQSKGDAVATIELVADEAAPVAGNDAVPAIEWPDEANRVAALAALRDFRNAGYRSDGTPYGKRDDWYAEDGR</sequence>
<evidence type="ECO:0000313" key="3">
    <source>
        <dbReference type="Proteomes" id="UP000233491"/>
    </source>
</evidence>
<evidence type="ECO:0000256" key="1">
    <source>
        <dbReference type="SAM" id="MobiDB-lite"/>
    </source>
</evidence>
<comment type="caution">
    <text evidence="2">The sequence shown here is derived from an EMBL/GenBank/DDBJ whole genome shotgun (WGS) entry which is preliminary data.</text>
</comment>
<feature type="compositionally biased region" description="Basic and acidic residues" evidence="1">
    <location>
        <begin position="137"/>
        <end position="148"/>
    </location>
</feature>
<feature type="region of interest" description="Disordered" evidence="1">
    <location>
        <begin position="127"/>
        <end position="148"/>
    </location>
</feature>
<proteinExistence type="predicted"/>